<keyword evidence="1" id="KW-0472">Membrane</keyword>
<proteinExistence type="predicted"/>
<name>A0A974BP53_XENLA</name>
<organism evidence="2">
    <name type="scientific">Xenopus laevis</name>
    <name type="common">African clawed frog</name>
    <dbReference type="NCBI Taxonomy" id="8355"/>
    <lineage>
        <taxon>Eukaryota</taxon>
        <taxon>Metazoa</taxon>
        <taxon>Chordata</taxon>
        <taxon>Craniata</taxon>
        <taxon>Vertebrata</taxon>
        <taxon>Euteleostomi</taxon>
        <taxon>Amphibia</taxon>
        <taxon>Batrachia</taxon>
        <taxon>Anura</taxon>
        <taxon>Pipoidea</taxon>
        <taxon>Pipidae</taxon>
        <taxon>Xenopodinae</taxon>
        <taxon>Xenopus</taxon>
        <taxon>Xenopus</taxon>
    </lineage>
</organism>
<keyword evidence="1" id="KW-0812">Transmembrane</keyword>
<accession>A0A974BP53</accession>
<dbReference type="Proteomes" id="UP000694892">
    <property type="component" value="Unassembled WGS sequence"/>
</dbReference>
<reference evidence="2" key="1">
    <citation type="submission" date="2016-05" db="EMBL/GenBank/DDBJ databases">
        <title>WGS assembly of Xenopus laevis.</title>
        <authorList>
            <person name="Session A."/>
            <person name="Uno Y."/>
            <person name="Kwon T."/>
            <person name="Chapman J."/>
            <person name="Toyoda A."/>
            <person name="Takahashi S."/>
            <person name="Fukui A."/>
            <person name="Hikosaka A."/>
            <person name="Putnam N."/>
            <person name="Stites J."/>
            <person name="Van Heeringen S."/>
            <person name="Quigley I."/>
            <person name="Heinz S."/>
            <person name="Hellsten U."/>
            <person name="Lyons J."/>
            <person name="Suzuki A."/>
            <person name="Kondo M."/>
            <person name="Ogino H."/>
            <person name="Ochi H."/>
            <person name="Bogdanovic O."/>
            <person name="Lister R."/>
            <person name="Georgiou G."/>
            <person name="Paranjpe S."/>
            <person name="Van Kruijsbergen I."/>
            <person name="Mozaffari S."/>
            <person name="Shu S."/>
            <person name="Schmutz J."/>
            <person name="Jenkins J."/>
            <person name="Grimwood J."/>
            <person name="Carlson J."/>
            <person name="Mitros T."/>
            <person name="Simakov O."/>
            <person name="Heald R."/>
            <person name="Miller K."/>
            <person name="Haudenschild C."/>
            <person name="Kuroki Y."/>
            <person name="Tanaka T."/>
            <person name="Michiue T."/>
            <person name="Watanabe M."/>
            <person name="Kinoshita T."/>
            <person name="Ohta Y."/>
            <person name="Mawaribuchi S."/>
            <person name="Suzuki Y."/>
            <person name="Haramoto Y."/>
            <person name="Yamamoto T."/>
            <person name="Takagi C."/>
            <person name="Kitzman J."/>
            <person name="Shendure J."/>
            <person name="Nakayama T."/>
            <person name="Izutsu Y."/>
            <person name="Robert J."/>
            <person name="Dichmann D."/>
            <person name="Flajnik M."/>
            <person name="Houston D."/>
            <person name="Marcotte E."/>
            <person name="Wallingford J."/>
            <person name="Ito Y."/>
            <person name="Asashima M."/>
            <person name="Ueno N."/>
            <person name="Matsuda Y."/>
            <person name="Jan Veenstra G."/>
            <person name="Fujiyama A."/>
            <person name="Harland R."/>
            <person name="Taira M."/>
            <person name="Rokhsar D.S."/>
        </authorList>
    </citation>
    <scope>NUCLEOTIDE SEQUENCE</scope>
    <source>
        <strain evidence="2">J</strain>
        <tissue evidence="2">Blood</tissue>
    </source>
</reference>
<evidence type="ECO:0000256" key="1">
    <source>
        <dbReference type="SAM" id="Phobius"/>
    </source>
</evidence>
<sequence length="81" mass="9037">MGSMLVWASSQKFPTTAAKRLFGEKSHVPTHFPTSCFLLFLHCLTDTGVVQKPMATNQISAFIVLPAAVFLKKKKKKKAYH</sequence>
<dbReference type="EMBL" id="KV480754">
    <property type="protein sequence ID" value="OCT55619.1"/>
    <property type="molecule type" value="Genomic_DNA"/>
</dbReference>
<dbReference type="AlphaFoldDB" id="A0A974BP53"/>
<keyword evidence="1" id="KW-1133">Transmembrane helix</keyword>
<evidence type="ECO:0000313" key="2">
    <source>
        <dbReference type="EMBL" id="OCT55619.1"/>
    </source>
</evidence>
<gene>
    <name evidence="2" type="ORF">XELAEV_18000401mg</name>
</gene>
<protein>
    <submittedName>
        <fullName evidence="2">Uncharacterized protein</fullName>
    </submittedName>
</protein>
<feature type="transmembrane region" description="Helical" evidence="1">
    <location>
        <begin position="54"/>
        <end position="71"/>
    </location>
</feature>